<evidence type="ECO:0000256" key="2">
    <source>
        <dbReference type="ARBA" id="ARBA00022448"/>
    </source>
</evidence>
<keyword evidence="15" id="KW-1185">Reference proteome</keyword>
<accession>A0AB40ADV3</accession>
<dbReference type="GO" id="GO:0005251">
    <property type="term" value="F:delayed rectifier potassium channel activity"/>
    <property type="evidence" value="ECO:0007669"/>
    <property type="project" value="TreeGrafter"/>
</dbReference>
<dbReference type="SUPFAM" id="SSF81324">
    <property type="entry name" value="Voltage-gated potassium channels"/>
    <property type="match status" value="1"/>
</dbReference>
<feature type="compositionally biased region" description="Low complexity" evidence="12">
    <location>
        <begin position="55"/>
        <end position="119"/>
    </location>
</feature>
<keyword evidence="5" id="KW-0631">Potassium channel</keyword>
<feature type="compositionally biased region" description="Low complexity" evidence="12">
    <location>
        <begin position="923"/>
        <end position="932"/>
    </location>
</feature>
<dbReference type="GO" id="GO:0008076">
    <property type="term" value="C:voltage-gated potassium channel complex"/>
    <property type="evidence" value="ECO:0007669"/>
    <property type="project" value="InterPro"/>
</dbReference>
<reference evidence="16" key="1">
    <citation type="submission" date="2025-08" db="UniProtKB">
        <authorList>
            <consortium name="RefSeq"/>
        </authorList>
    </citation>
    <scope>IDENTIFICATION</scope>
</reference>
<evidence type="ECO:0000256" key="8">
    <source>
        <dbReference type="ARBA" id="ARBA00022989"/>
    </source>
</evidence>
<keyword evidence="10 13" id="KW-0472">Membrane</keyword>
<dbReference type="Gene3D" id="3.30.710.10">
    <property type="entry name" value="Potassium Channel Kv1.1, Chain A"/>
    <property type="match status" value="1"/>
</dbReference>
<dbReference type="InterPro" id="IPR028325">
    <property type="entry name" value="VG_K_chnl"/>
</dbReference>
<keyword evidence="7" id="KW-0630">Potassium</keyword>
<evidence type="ECO:0000313" key="15">
    <source>
        <dbReference type="Proteomes" id="UP001652628"/>
    </source>
</evidence>
<evidence type="ECO:0000256" key="9">
    <source>
        <dbReference type="ARBA" id="ARBA00023065"/>
    </source>
</evidence>
<dbReference type="SMART" id="SM00225">
    <property type="entry name" value="BTB"/>
    <property type="match status" value="1"/>
</dbReference>
<dbReference type="InterPro" id="IPR000210">
    <property type="entry name" value="BTB/POZ_dom"/>
</dbReference>
<dbReference type="GO" id="GO:0030431">
    <property type="term" value="P:sleep"/>
    <property type="evidence" value="ECO:0007669"/>
    <property type="project" value="UniProtKB-ARBA"/>
</dbReference>
<dbReference type="RefSeq" id="XP_036676694.2">
    <property type="nucleotide sequence ID" value="XM_036820799.3"/>
</dbReference>
<dbReference type="Proteomes" id="UP001652628">
    <property type="component" value="Chromosome X"/>
</dbReference>
<evidence type="ECO:0000256" key="5">
    <source>
        <dbReference type="ARBA" id="ARBA00022826"/>
    </source>
</evidence>
<dbReference type="PRINTS" id="PR01491">
    <property type="entry name" value="KVCHANNEL"/>
</dbReference>
<gene>
    <name evidence="16" type="primary">Sh</name>
</gene>
<feature type="region of interest" description="Disordered" evidence="12">
    <location>
        <begin position="413"/>
        <end position="491"/>
    </location>
</feature>
<dbReference type="GeneID" id="108016735"/>
<evidence type="ECO:0000256" key="13">
    <source>
        <dbReference type="SAM" id="Phobius"/>
    </source>
</evidence>
<dbReference type="SUPFAM" id="SSF54695">
    <property type="entry name" value="POZ domain"/>
    <property type="match status" value="1"/>
</dbReference>
<feature type="region of interest" description="Disordered" evidence="12">
    <location>
        <begin position="921"/>
        <end position="953"/>
    </location>
</feature>
<keyword evidence="11" id="KW-0407">Ion channel</keyword>
<comment type="subcellular location">
    <subcellularLocation>
        <location evidence="1">Membrane</location>
        <topology evidence="1">Multi-pass membrane protein</topology>
    </subcellularLocation>
</comment>
<evidence type="ECO:0000256" key="3">
    <source>
        <dbReference type="ARBA" id="ARBA00022538"/>
    </source>
</evidence>
<dbReference type="PRINTS" id="PR00169">
    <property type="entry name" value="KCHANNEL"/>
</dbReference>
<evidence type="ECO:0000256" key="1">
    <source>
        <dbReference type="ARBA" id="ARBA00004141"/>
    </source>
</evidence>
<dbReference type="InterPro" id="IPR027359">
    <property type="entry name" value="Volt_channel_dom_sf"/>
</dbReference>
<dbReference type="InterPro" id="IPR011333">
    <property type="entry name" value="SKP1/BTB/POZ_sf"/>
</dbReference>
<feature type="compositionally biased region" description="Low complexity" evidence="12">
    <location>
        <begin position="383"/>
        <end position="399"/>
    </location>
</feature>
<proteinExistence type="predicted"/>
<dbReference type="Pfam" id="PF00520">
    <property type="entry name" value="Ion_trans"/>
    <property type="match status" value="1"/>
</dbReference>
<feature type="compositionally biased region" description="Low complexity" evidence="12">
    <location>
        <begin position="1004"/>
        <end position="1035"/>
    </location>
</feature>
<evidence type="ECO:0000256" key="7">
    <source>
        <dbReference type="ARBA" id="ARBA00022958"/>
    </source>
</evidence>
<feature type="transmembrane region" description="Helical" evidence="13">
    <location>
        <begin position="799"/>
        <end position="820"/>
    </location>
</feature>
<sequence>MSSNNGNEQSQQQQVPAATATAVATTAAAAATTAQPEAIAAGSGSGSGSQVSRPATAPARSSNNNNNNATSSSTTTFYRVNLSNTNSSNINNNTSSSSSSNANQASNNNHHESSSNSNTTLVVNTSNTAAATSAGGATAAAATSATNNNNHIYVNPHSYDSSTTGSVSGSTAVMLSLPLSLPLNLQHQPAAATGGGAAAAATLDAQQQHPLGGNTNSNSNTGAISRIGTLTGTGTSTSTTLSTLNTYLFPCGADSAASSCDLDSNFSQMLGAGSEGGASSSLSQVTAPVGAATVSGSGLGLGVQLGLGFINSRRRIRRLFGVGEVMPAVATPTPYAAALRRRSSQIVQMTKKREKELEDLEQQQRIATVASANAAFLERREQQQQQQQLQQQQHQQHQQHLQFAFNPLQLEAGKKKKKKPPGPPAHTRQQNSRTMDDPMMNRPRKSTPAASKKKDKGPENPYEKSLPKLSSQDEEGGAGHGFGGGPQHFEPIPHDHDFCERVVINVSGLRFETQLRTLNQFPDTLLGDPARRLRYFDPLRNEYFFDRSRPSFDAILYYYQSGGRLRRPVNVPLDVFSEEIKFYELGDQAINKFREDEGFIKEEERPLPDNEKQRKVWLLFEYPESSQAARVVAIISVFVILLSIVIFCLETLPEFKHYKVFNTTTNGTKIEEDEVPDITDPFFLIETLCIIWFTFELTVRFLACPNKLNFCRDVMNVIDIIAIIPYFITLATVVAEEEDTLNLPKAPVSPQDKSSNQAMSLAILRVIRLVRVFRIFKLSRHSKGLQILGRTLKASMRELGLLIFFLFIGVVLFSSAVYFAEAGSENSFFKSIPDAFWWAVVTMTTVGYGDMTPVGVWGKIVGSLCAIAGVLTIALPVPVIVSNFNYFYHRETDQEEMQSQNFNHVTSCPYLPGTLVGQHMKKSSLSESSSDMMDLDDGVESTPGLTDTHPGRSAVAPFLGAQQQQQPVASSMSMSIDKQLQHPLQQLTQTQLYQQQQQQQNGFKQQQQQQQTQQQQSHTINASAAAATSGSGSSGLTMRHNNALAVSIETDV</sequence>
<keyword evidence="6" id="KW-0851">Voltage-gated channel</keyword>
<keyword evidence="4 13" id="KW-0812">Transmembrane</keyword>
<protein>
    <submittedName>
        <fullName evidence="16">Potassium voltage-gated channel protein Shaker isoform X1</fullName>
    </submittedName>
</protein>
<feature type="region of interest" description="Disordered" evidence="12">
    <location>
        <begin position="1"/>
        <end position="119"/>
    </location>
</feature>
<dbReference type="GO" id="GO:0001508">
    <property type="term" value="P:action potential"/>
    <property type="evidence" value="ECO:0007669"/>
    <property type="project" value="TreeGrafter"/>
</dbReference>
<dbReference type="Pfam" id="PF02214">
    <property type="entry name" value="BTB_2"/>
    <property type="match status" value="1"/>
</dbReference>
<dbReference type="InterPro" id="IPR005821">
    <property type="entry name" value="Ion_trans_dom"/>
</dbReference>
<dbReference type="InterPro" id="IPR003972">
    <property type="entry name" value="K_chnl_volt-dep_Kv1"/>
</dbReference>
<evidence type="ECO:0000256" key="4">
    <source>
        <dbReference type="ARBA" id="ARBA00022692"/>
    </source>
</evidence>
<dbReference type="PRINTS" id="PR01496">
    <property type="entry name" value="SHAKERCHANEL"/>
</dbReference>
<evidence type="ECO:0000259" key="14">
    <source>
        <dbReference type="SMART" id="SM00225"/>
    </source>
</evidence>
<evidence type="ECO:0000256" key="11">
    <source>
        <dbReference type="ARBA" id="ARBA00023303"/>
    </source>
</evidence>
<evidence type="ECO:0000256" key="10">
    <source>
        <dbReference type="ARBA" id="ARBA00023136"/>
    </source>
</evidence>
<keyword evidence="9" id="KW-0406">Ion transport</keyword>
<keyword evidence="8 13" id="KW-1133">Transmembrane helix</keyword>
<dbReference type="PANTHER" id="PTHR11537">
    <property type="entry name" value="VOLTAGE-GATED POTASSIUM CHANNEL"/>
    <property type="match status" value="1"/>
</dbReference>
<feature type="compositionally biased region" description="Low complexity" evidence="12">
    <location>
        <begin position="1"/>
        <end position="42"/>
    </location>
</feature>
<evidence type="ECO:0000256" key="12">
    <source>
        <dbReference type="SAM" id="MobiDB-lite"/>
    </source>
</evidence>
<name>A0AB40ADV3_DROSZ</name>
<feature type="region of interest" description="Disordered" evidence="12">
    <location>
        <begin position="377"/>
        <end position="399"/>
    </location>
</feature>
<dbReference type="Gene3D" id="1.10.287.70">
    <property type="match status" value="1"/>
</dbReference>
<dbReference type="Gene3D" id="1.20.120.350">
    <property type="entry name" value="Voltage-gated potassium channels. Chain C"/>
    <property type="match status" value="1"/>
</dbReference>
<dbReference type="PANTHER" id="PTHR11537:SF113">
    <property type="entry name" value="POTASSIUM VOLTAGE-GATED CHANNEL PROTEIN SHAKER"/>
    <property type="match status" value="1"/>
</dbReference>
<feature type="compositionally biased region" description="Basic and acidic residues" evidence="12">
    <location>
        <begin position="456"/>
        <end position="466"/>
    </location>
</feature>
<keyword evidence="3" id="KW-0633">Potassium transport</keyword>
<keyword evidence="2" id="KW-0813">Transport</keyword>
<evidence type="ECO:0000313" key="16">
    <source>
        <dbReference type="RefSeq" id="XP_036676694.2"/>
    </source>
</evidence>
<evidence type="ECO:0000256" key="6">
    <source>
        <dbReference type="ARBA" id="ARBA00022882"/>
    </source>
</evidence>
<feature type="domain" description="BTB" evidence="14">
    <location>
        <begin position="500"/>
        <end position="600"/>
    </location>
</feature>
<feature type="region of interest" description="Disordered" evidence="12">
    <location>
        <begin position="1004"/>
        <end position="1037"/>
    </location>
</feature>
<dbReference type="GO" id="GO:0051260">
    <property type="term" value="P:protein homooligomerization"/>
    <property type="evidence" value="ECO:0007669"/>
    <property type="project" value="InterPro"/>
</dbReference>
<dbReference type="InterPro" id="IPR003968">
    <property type="entry name" value="K_chnl_volt-dep_Kv"/>
</dbReference>
<dbReference type="InterPro" id="IPR003131">
    <property type="entry name" value="T1-type_BTB"/>
</dbReference>
<feature type="transmembrane region" description="Helical" evidence="13">
    <location>
        <begin position="631"/>
        <end position="652"/>
    </location>
</feature>
<feature type="transmembrane region" description="Helical" evidence="13">
    <location>
        <begin position="860"/>
        <end position="881"/>
    </location>
</feature>
<organism evidence="15 16">
    <name type="scientific">Drosophila suzukii</name>
    <name type="common">Spotted-wing drosophila fruit fly</name>
    <dbReference type="NCBI Taxonomy" id="28584"/>
    <lineage>
        <taxon>Eukaryota</taxon>
        <taxon>Metazoa</taxon>
        <taxon>Ecdysozoa</taxon>
        <taxon>Arthropoda</taxon>
        <taxon>Hexapoda</taxon>
        <taxon>Insecta</taxon>
        <taxon>Pterygota</taxon>
        <taxon>Neoptera</taxon>
        <taxon>Endopterygota</taxon>
        <taxon>Diptera</taxon>
        <taxon>Brachycera</taxon>
        <taxon>Muscomorpha</taxon>
        <taxon>Ephydroidea</taxon>
        <taxon>Drosophilidae</taxon>
        <taxon>Drosophila</taxon>
        <taxon>Sophophora</taxon>
    </lineage>
</organism>
<dbReference type="AlphaFoldDB" id="A0AB40ADV3"/>